<keyword evidence="4" id="KW-1185">Reference proteome</keyword>
<dbReference type="Gene3D" id="3.30.30.80">
    <property type="entry name" value="probable RNA-binding protein from clostridium symbiosum atcc 14940"/>
    <property type="match status" value="1"/>
</dbReference>
<dbReference type="Pfam" id="PF03961">
    <property type="entry name" value="FapA"/>
    <property type="match status" value="2"/>
</dbReference>
<keyword evidence="1" id="KW-0175">Coiled coil</keyword>
<dbReference type="InterPro" id="IPR038247">
    <property type="entry name" value="Jag_N_dom_sf"/>
</dbReference>
<evidence type="ECO:0000259" key="2">
    <source>
        <dbReference type="SMART" id="SM01245"/>
    </source>
</evidence>
<reference evidence="3 4" key="1">
    <citation type="journal article" date="2019" name="Int. J. Syst. Evol. Microbiol.">
        <title>The Global Catalogue of Microorganisms (GCM) 10K type strain sequencing project: providing services to taxonomists for standard genome sequencing and annotation.</title>
        <authorList>
            <consortium name="The Broad Institute Genomics Platform"/>
            <consortium name="The Broad Institute Genome Sequencing Center for Infectious Disease"/>
            <person name="Wu L."/>
            <person name="Ma J."/>
        </authorList>
    </citation>
    <scope>NUCLEOTIDE SEQUENCE [LARGE SCALE GENOMIC DNA]</scope>
    <source>
        <strain evidence="3 4">JCM 14193</strain>
    </source>
</reference>
<organism evidence="3 4">
    <name type="scientific">Alkalibacillus silvisoli</name>
    <dbReference type="NCBI Taxonomy" id="392823"/>
    <lineage>
        <taxon>Bacteria</taxon>
        <taxon>Bacillati</taxon>
        <taxon>Bacillota</taxon>
        <taxon>Bacilli</taxon>
        <taxon>Bacillales</taxon>
        <taxon>Bacillaceae</taxon>
        <taxon>Alkalibacillus</taxon>
    </lineage>
</organism>
<protein>
    <recommendedName>
        <fullName evidence="2">RNA-binding protein KhpB N-terminal domain-containing protein</fullName>
    </recommendedName>
</protein>
<dbReference type="Proteomes" id="UP001500740">
    <property type="component" value="Unassembled WGS sequence"/>
</dbReference>
<dbReference type="PANTHER" id="PTHR38032">
    <property type="entry name" value="POLYMERASE-RELATED"/>
    <property type="match status" value="1"/>
</dbReference>
<evidence type="ECO:0000313" key="4">
    <source>
        <dbReference type="Proteomes" id="UP001500740"/>
    </source>
</evidence>
<dbReference type="RefSeq" id="WP_343783528.1">
    <property type="nucleotide sequence ID" value="NZ_BAAACZ010000017.1"/>
</dbReference>
<evidence type="ECO:0000313" key="3">
    <source>
        <dbReference type="EMBL" id="GAA0465121.1"/>
    </source>
</evidence>
<evidence type="ECO:0000256" key="1">
    <source>
        <dbReference type="SAM" id="Coils"/>
    </source>
</evidence>
<comment type="caution">
    <text evidence="3">The sequence shown here is derived from an EMBL/GenBank/DDBJ whole genome shotgun (WGS) entry which is preliminary data.</text>
</comment>
<dbReference type="SMART" id="SM01245">
    <property type="entry name" value="Jag_N"/>
    <property type="match status" value="1"/>
</dbReference>
<gene>
    <name evidence="3" type="ORF">GCM10008935_21160</name>
</gene>
<dbReference type="PANTHER" id="PTHR38032:SF1">
    <property type="entry name" value="RNA-BINDING PROTEIN KHPB N-TERMINAL DOMAIN-CONTAINING PROTEIN"/>
    <property type="match status" value="1"/>
</dbReference>
<proteinExistence type="predicted"/>
<dbReference type="InterPro" id="IPR046866">
    <property type="entry name" value="FapA_N"/>
</dbReference>
<dbReference type="Pfam" id="PF20250">
    <property type="entry name" value="FapA_N"/>
    <property type="match status" value="1"/>
</dbReference>
<dbReference type="InterPro" id="IPR032782">
    <property type="entry name" value="KhpB_N"/>
</dbReference>
<feature type="coiled-coil region" evidence="1">
    <location>
        <begin position="64"/>
        <end position="91"/>
    </location>
</feature>
<sequence>MKRSLISKGKSVNEAIEEGLKILNKSTDEVNIEVLESGKKGVLFLGGKEAKVKLTVLEHVVMSYDQANVEMNNLDQSIEQLVDDLDSMSNQENTPRDQSFMNEDHLIVIKDGDIHTREGEDYYPTIKPGKGIKLYKNGEPLVKTTIITNEDQLTYELEESIEELSWSIDVSEDSMQVHCYIKPEKLMKYQLPDQETDRYLEVKTQKTETVVNHLEAQDLIKKLEELNVIYGIEHKQIVEAIDSLKEGRFIVAQGTEPKAGVNGRLDFNIDIQGQKGKPKHNDDGTVDFRETSYIPSVDKGDVLARLIDPTPGVPGKNVFGDLIPPPKSHEAIVKVGKGIELIEEELVATESGKPQVQMRGLLYKVQILPTLVHEGDVSIETGNIHFTGGVEVLGDVLEEMEVSTVGDAKIAGRVDHANIVSASSIYTGKNVINSRLTAGKGNLVISNLGQILSGLSDHLYQIIGAVKQLLNSQAFKSSDFSSNGILPLLNILLEKKFKDVPPLIKDYINLVKENEETLDDEWISLSRQLKGLTHLTPNKTYSSPQELQKLKEEVDLLCEISRTPPEPNSSISIPYAMNSELYCSGDITIGKDGSYHSDLHAGGFLSINGAIIGGEAYAQSGMDVQEVGSKGGQKTLLSVPNDQSIKAELVRQDTVIQIGKRKYHFQEDRQFVTAVLVEDEIVIK</sequence>
<dbReference type="InterPro" id="IPR046865">
    <property type="entry name" value="FapA_b_solenoid"/>
</dbReference>
<dbReference type="InterPro" id="IPR005646">
    <property type="entry name" value="FapA"/>
</dbReference>
<feature type="domain" description="RNA-binding protein KhpB N-terminal" evidence="2">
    <location>
        <begin position="6"/>
        <end position="57"/>
    </location>
</feature>
<dbReference type="Pfam" id="PF14804">
    <property type="entry name" value="Jag_N"/>
    <property type="match status" value="1"/>
</dbReference>
<accession>A0ABN1A185</accession>
<name>A0ABN1A185_9BACI</name>
<dbReference type="EMBL" id="BAAACZ010000017">
    <property type="protein sequence ID" value="GAA0465121.1"/>
    <property type="molecule type" value="Genomic_DNA"/>
</dbReference>